<name>K2REX0_METFP</name>
<dbReference type="AlphaFoldDB" id="K2REX0"/>
<sequence>MGDENSKKSNKNEIRYAIGTVSYGVILTNEMLIKGLKTGHGVIIINKDDLKRIMNKTFGFDDFIDEISRITEIMDLWQ</sequence>
<accession>K2REX0</accession>
<reference evidence="1 2" key="1">
    <citation type="journal article" date="2012" name="J. Bacteriol.">
        <title>Draft genome sequence of Methanobacterium formicicum DSM 3637, an archaebacterium isolated from the methane producer amoeba Pelomyxa palustris.</title>
        <authorList>
            <person name="Gutierrez G."/>
        </authorList>
    </citation>
    <scope>NUCLEOTIDE SEQUENCE [LARGE SCALE GENOMIC DNA]</scope>
    <source>
        <strain evidence="2">DSM 3637 / PP1</strain>
    </source>
</reference>
<protein>
    <submittedName>
        <fullName evidence="1">Uncharacterized protein</fullName>
    </submittedName>
</protein>
<dbReference type="Proteomes" id="UP000007360">
    <property type="component" value="Unassembled WGS sequence"/>
</dbReference>
<comment type="caution">
    <text evidence="1">The sequence shown here is derived from an EMBL/GenBank/DDBJ whole genome shotgun (WGS) entry which is preliminary data.</text>
</comment>
<dbReference type="RefSeq" id="WP_004029507.1">
    <property type="nucleotide sequence ID" value="NZ_AMPO01000001.1"/>
</dbReference>
<keyword evidence="2" id="KW-1185">Reference proteome</keyword>
<evidence type="ECO:0000313" key="1">
    <source>
        <dbReference type="EMBL" id="EKF86934.1"/>
    </source>
</evidence>
<dbReference type="PATRIC" id="fig|1204725.3.peg.316"/>
<dbReference type="EMBL" id="AMPO01000001">
    <property type="protein sequence ID" value="EKF86934.1"/>
    <property type="molecule type" value="Genomic_DNA"/>
</dbReference>
<gene>
    <name evidence="1" type="ORF">A994_01570</name>
</gene>
<proteinExistence type="predicted"/>
<organism evidence="1 2">
    <name type="scientific">Methanobacterium formicicum (strain DSM 3637 / PP1)</name>
    <dbReference type="NCBI Taxonomy" id="1204725"/>
    <lineage>
        <taxon>Archaea</taxon>
        <taxon>Methanobacteriati</taxon>
        <taxon>Methanobacteriota</taxon>
        <taxon>Methanomada group</taxon>
        <taxon>Methanobacteria</taxon>
        <taxon>Methanobacteriales</taxon>
        <taxon>Methanobacteriaceae</taxon>
        <taxon>Methanobacterium</taxon>
    </lineage>
</organism>
<evidence type="ECO:0000313" key="2">
    <source>
        <dbReference type="Proteomes" id="UP000007360"/>
    </source>
</evidence>